<keyword evidence="3" id="KW-1185">Reference proteome</keyword>
<feature type="compositionally biased region" description="Polar residues" evidence="1">
    <location>
        <begin position="150"/>
        <end position="161"/>
    </location>
</feature>
<feature type="region of interest" description="Disordered" evidence="1">
    <location>
        <begin position="141"/>
        <end position="161"/>
    </location>
</feature>
<dbReference type="RefSeq" id="XP_015662197.1">
    <property type="nucleotide sequence ID" value="XM_015798719.1"/>
</dbReference>
<sequence>MFANIYDEEDSTTQRFAAPVKEGADADRPAGPRILVPDSDSDDSLGLVPLRSQTPTTAAAPVPRAFSKRASACAAELLRQHQKAASAVQRDNCMQQLRRLGGAYRPLGQGLAPTVWVRYADLNARVIQETETYFNGRLSDRSATPHVSRRNGSLSASTKPTVHVSNGAAAHELPCGVRSPLPFAVPKPTRTEVFTLSRGEQFALSLLSMEDGNDIEATRQPMPTYLLRKDANGELQRVSIASTAPSCSLGNTFGASVAPPYATTPLRHCWAYDDVEDGLSSAQTSPSAAHSTGSPAALSGSRKRNRDAEYATSLKRVRVASSAAACRLSFNASRSDSRSRSNERNDVEEDASVRSFSVDSSSFSAPKSLSATVIERQNHRVQWSLLRQQSLFSPF</sequence>
<evidence type="ECO:0000313" key="2">
    <source>
        <dbReference type="EMBL" id="KPA83758.1"/>
    </source>
</evidence>
<feature type="compositionally biased region" description="Acidic residues" evidence="1">
    <location>
        <begin position="1"/>
        <end position="11"/>
    </location>
</feature>
<reference evidence="2 3" key="1">
    <citation type="submission" date="2015-07" db="EMBL/GenBank/DDBJ databases">
        <title>High-quality genome of monoxenous trypanosomatid Leptomonas pyrrhocoris.</title>
        <authorList>
            <person name="Flegontov P."/>
            <person name="Butenko A."/>
            <person name="Firsov S."/>
            <person name="Vlcek C."/>
            <person name="Logacheva M.D."/>
            <person name="Field M."/>
            <person name="Filatov D."/>
            <person name="Flegontova O."/>
            <person name="Gerasimov E."/>
            <person name="Jackson A.P."/>
            <person name="Kelly S."/>
            <person name="Opperdoes F."/>
            <person name="O'Reilly A."/>
            <person name="Votypka J."/>
            <person name="Yurchenko V."/>
            <person name="Lukes J."/>
        </authorList>
    </citation>
    <scope>NUCLEOTIDE SEQUENCE [LARGE SCALE GENOMIC DNA]</scope>
    <source>
        <strain evidence="2">H10</strain>
    </source>
</reference>
<comment type="caution">
    <text evidence="2">The sequence shown here is derived from an EMBL/GenBank/DDBJ whole genome shotgun (WGS) entry which is preliminary data.</text>
</comment>
<feature type="region of interest" description="Disordered" evidence="1">
    <location>
        <begin position="280"/>
        <end position="307"/>
    </location>
</feature>
<evidence type="ECO:0000313" key="3">
    <source>
        <dbReference type="Proteomes" id="UP000037923"/>
    </source>
</evidence>
<dbReference type="Proteomes" id="UP000037923">
    <property type="component" value="Unassembled WGS sequence"/>
</dbReference>
<organism evidence="2 3">
    <name type="scientific">Leptomonas pyrrhocoris</name>
    <name type="common">Firebug parasite</name>
    <dbReference type="NCBI Taxonomy" id="157538"/>
    <lineage>
        <taxon>Eukaryota</taxon>
        <taxon>Discoba</taxon>
        <taxon>Euglenozoa</taxon>
        <taxon>Kinetoplastea</taxon>
        <taxon>Metakinetoplastina</taxon>
        <taxon>Trypanosomatida</taxon>
        <taxon>Trypanosomatidae</taxon>
        <taxon>Leishmaniinae</taxon>
        <taxon>Leptomonas</taxon>
    </lineage>
</organism>
<dbReference type="EMBL" id="LGTL01000003">
    <property type="protein sequence ID" value="KPA83758.1"/>
    <property type="molecule type" value="Genomic_DNA"/>
</dbReference>
<dbReference type="VEuPathDB" id="TriTrypDB:LpyrH10_03_1420"/>
<dbReference type="GeneID" id="26902286"/>
<dbReference type="OrthoDB" id="272917at2759"/>
<accession>A0A0N0VGJ2</accession>
<dbReference type="AlphaFoldDB" id="A0A0N0VGJ2"/>
<feature type="region of interest" description="Disordered" evidence="1">
    <location>
        <begin position="1"/>
        <end position="44"/>
    </location>
</feature>
<proteinExistence type="predicted"/>
<protein>
    <submittedName>
        <fullName evidence="2">Uncharacterized protein</fullName>
    </submittedName>
</protein>
<dbReference type="OMA" id="AFFEGHM"/>
<gene>
    <name evidence="2" type="ORF">ABB37_01991</name>
</gene>
<name>A0A0N0VGJ2_LEPPY</name>
<feature type="compositionally biased region" description="Polar residues" evidence="1">
    <location>
        <begin position="280"/>
        <end position="294"/>
    </location>
</feature>
<evidence type="ECO:0000256" key="1">
    <source>
        <dbReference type="SAM" id="MobiDB-lite"/>
    </source>
</evidence>